<evidence type="ECO:0000256" key="1">
    <source>
        <dbReference type="SAM" id="MobiDB-lite"/>
    </source>
</evidence>
<reference evidence="3 4" key="1">
    <citation type="submission" date="2021-01" db="EMBL/GenBank/DDBJ databases">
        <title>Adiantum capillus-veneris genome.</title>
        <authorList>
            <person name="Fang Y."/>
            <person name="Liao Q."/>
        </authorList>
    </citation>
    <scope>NUCLEOTIDE SEQUENCE [LARGE SCALE GENOMIC DNA]</scope>
    <source>
        <strain evidence="3">H3</strain>
        <tissue evidence="3">Leaf</tissue>
    </source>
</reference>
<keyword evidence="2" id="KW-1133">Transmembrane helix</keyword>
<evidence type="ECO:0000313" key="3">
    <source>
        <dbReference type="EMBL" id="KAI5079841.1"/>
    </source>
</evidence>
<dbReference type="GO" id="GO:0005886">
    <property type="term" value="C:plasma membrane"/>
    <property type="evidence" value="ECO:0007669"/>
    <property type="project" value="TreeGrafter"/>
</dbReference>
<dbReference type="Proteomes" id="UP000886520">
    <property type="component" value="Chromosome 5"/>
</dbReference>
<feature type="transmembrane region" description="Helical" evidence="2">
    <location>
        <begin position="196"/>
        <end position="222"/>
    </location>
</feature>
<feature type="transmembrane region" description="Helical" evidence="2">
    <location>
        <begin position="89"/>
        <end position="107"/>
    </location>
</feature>
<accession>A0A9D4ZNG9</accession>
<feature type="transmembrane region" description="Helical" evidence="2">
    <location>
        <begin position="56"/>
        <end position="83"/>
    </location>
</feature>
<feature type="transmembrane region" description="Helical" evidence="2">
    <location>
        <begin position="170"/>
        <end position="190"/>
    </location>
</feature>
<dbReference type="PANTHER" id="PTHR34989:SF1">
    <property type="entry name" value="PROTEIN HDED"/>
    <property type="match status" value="1"/>
</dbReference>
<keyword evidence="4" id="KW-1185">Reference proteome</keyword>
<dbReference type="EMBL" id="JABFUD020000005">
    <property type="protein sequence ID" value="KAI5079841.1"/>
    <property type="molecule type" value="Genomic_DNA"/>
</dbReference>
<dbReference type="InterPro" id="IPR052712">
    <property type="entry name" value="Acid_resist_chaperone_HdeD"/>
</dbReference>
<evidence type="ECO:0000256" key="2">
    <source>
        <dbReference type="SAM" id="Phobius"/>
    </source>
</evidence>
<keyword evidence="2" id="KW-0472">Membrane</keyword>
<dbReference type="OrthoDB" id="2014839at2759"/>
<feature type="region of interest" description="Disordered" evidence="1">
    <location>
        <begin position="1"/>
        <end position="29"/>
    </location>
</feature>
<dbReference type="PANTHER" id="PTHR34989">
    <property type="entry name" value="PROTEIN HDED"/>
    <property type="match status" value="1"/>
</dbReference>
<comment type="caution">
    <text evidence="3">The sequence shown here is derived from an EMBL/GenBank/DDBJ whole genome shotgun (WGS) entry which is preliminary data.</text>
</comment>
<keyword evidence="2" id="KW-0812">Transmembrane</keyword>
<proteinExistence type="predicted"/>
<evidence type="ECO:0000313" key="4">
    <source>
        <dbReference type="Proteomes" id="UP000886520"/>
    </source>
</evidence>
<name>A0A9D4ZNG9_ADICA</name>
<feature type="transmembrane region" description="Helical" evidence="2">
    <location>
        <begin position="140"/>
        <end position="158"/>
    </location>
</feature>
<feature type="transmembrane region" description="Helical" evidence="2">
    <location>
        <begin position="114"/>
        <end position="134"/>
    </location>
</feature>
<dbReference type="AlphaFoldDB" id="A0A9D4ZNG9"/>
<protein>
    <submittedName>
        <fullName evidence="3">Uncharacterized protein</fullName>
    </submittedName>
</protein>
<organism evidence="3 4">
    <name type="scientific">Adiantum capillus-veneris</name>
    <name type="common">Maidenhair fern</name>
    <dbReference type="NCBI Taxonomy" id="13818"/>
    <lineage>
        <taxon>Eukaryota</taxon>
        <taxon>Viridiplantae</taxon>
        <taxon>Streptophyta</taxon>
        <taxon>Embryophyta</taxon>
        <taxon>Tracheophyta</taxon>
        <taxon>Polypodiopsida</taxon>
        <taxon>Polypodiidae</taxon>
        <taxon>Polypodiales</taxon>
        <taxon>Pteridineae</taxon>
        <taxon>Pteridaceae</taxon>
        <taxon>Vittarioideae</taxon>
        <taxon>Adiantum</taxon>
    </lineage>
</organism>
<sequence>MSSQGRKMFNDVDEEKQEQQQQDPLIPPPRAARTYFIPITSASVEMRQDWLERLNMFFTLCGAAFIIVGACSIVLPLFFSITVQTLTRWILVAGGVVALLHFLLIFGAPATTSFLLLGILHLGVGLWMVIMSSVRQYSPFFYIMAGWFIVHGIIKFLMACQLRNLTSWPALLVSGVASILLAAAHFVFTYDLGLTFFSVLFGADLAFTGFSFFLIAFMACLASRASSTQEPLLEEASYHAAHARSP</sequence>
<gene>
    <name evidence="3" type="ORF">GOP47_0005320</name>
</gene>